<evidence type="ECO:0000256" key="2">
    <source>
        <dbReference type="ARBA" id="ARBA00022840"/>
    </source>
</evidence>
<keyword evidence="2" id="KW-0067">ATP-binding</keyword>
<gene>
    <name evidence="4" type="ORF">NEQG_00519</name>
</gene>
<evidence type="ECO:0000256" key="3">
    <source>
        <dbReference type="SAM" id="MobiDB-lite"/>
    </source>
</evidence>
<dbReference type="GO" id="GO:0140662">
    <property type="term" value="F:ATP-dependent protein folding chaperone"/>
    <property type="evidence" value="ECO:0007669"/>
    <property type="project" value="InterPro"/>
</dbReference>
<reference evidence="4" key="1">
    <citation type="submission" date="2011-01" db="EMBL/GenBank/DDBJ databases">
        <title>The Genome Sequence of Nematocida parisii strain ERTm3.</title>
        <authorList>
            <consortium name="The Broad Institute Genome Sequencing Platform"/>
            <consortium name="The Broad Institute Genome Sequencing Center for Infectious Disease"/>
            <person name="Cuomo C."/>
            <person name="Troemel E."/>
            <person name="Young S.K."/>
            <person name="Zeng Q."/>
            <person name="Gargeya S."/>
            <person name="Fitzgerald M."/>
            <person name="Haas B."/>
            <person name="Abouelleil A."/>
            <person name="Alvarado L."/>
            <person name="Arachchi H.M."/>
            <person name="Berlin A."/>
            <person name="Chapman S.B."/>
            <person name="Gearin G."/>
            <person name="Goldberg J."/>
            <person name="Griggs A."/>
            <person name="Gujja S."/>
            <person name="Hansen M."/>
            <person name="Heiman D."/>
            <person name="Howarth C."/>
            <person name="Larimer J."/>
            <person name="Lui A."/>
            <person name="MacDonald P.J.P."/>
            <person name="McCowen C."/>
            <person name="Montmayeur A."/>
            <person name="Murphy C."/>
            <person name="Neiman D."/>
            <person name="Pearson M."/>
            <person name="Priest M."/>
            <person name="Roberts A."/>
            <person name="Saif S."/>
            <person name="Shea T."/>
            <person name="Sisk P."/>
            <person name="Stolte C."/>
            <person name="Sykes S."/>
            <person name="Wortman J."/>
            <person name="Nusbaum C."/>
            <person name="Birren B."/>
        </authorList>
    </citation>
    <scope>NUCLEOTIDE SEQUENCE</scope>
    <source>
        <strain evidence="4">ERTm3</strain>
    </source>
</reference>
<dbReference type="InterPro" id="IPR013126">
    <property type="entry name" value="Hsp_70_fam"/>
</dbReference>
<protein>
    <recommendedName>
        <fullName evidence="6">Heat shock protein 70</fullName>
    </recommendedName>
</protein>
<dbReference type="Gene3D" id="3.90.640.10">
    <property type="entry name" value="Actin, Chain A, domain 4"/>
    <property type="match status" value="1"/>
</dbReference>
<accession>I3EKK2</accession>
<dbReference type="InterPro" id="IPR043129">
    <property type="entry name" value="ATPase_NBD"/>
</dbReference>
<dbReference type="Gene3D" id="3.30.420.40">
    <property type="match status" value="2"/>
</dbReference>
<evidence type="ECO:0000313" key="5">
    <source>
        <dbReference type="Proteomes" id="UP000002872"/>
    </source>
</evidence>
<dbReference type="EMBL" id="GL870876">
    <property type="protein sequence ID" value="EIJ89749.1"/>
    <property type="molecule type" value="Genomic_DNA"/>
</dbReference>
<dbReference type="HOGENOM" id="CLU_397451_0_0_1"/>
<dbReference type="SUPFAM" id="SSF53067">
    <property type="entry name" value="Actin-like ATPase domain"/>
    <property type="match status" value="2"/>
</dbReference>
<dbReference type="AlphaFoldDB" id="I3EKK2"/>
<evidence type="ECO:0000256" key="1">
    <source>
        <dbReference type="ARBA" id="ARBA00022741"/>
    </source>
</evidence>
<dbReference type="GO" id="GO:0005524">
    <property type="term" value="F:ATP binding"/>
    <property type="evidence" value="ECO:0007669"/>
    <property type="project" value="UniProtKB-KW"/>
</dbReference>
<dbReference type="Proteomes" id="UP000002872">
    <property type="component" value="Unassembled WGS sequence"/>
</dbReference>
<dbReference type="VEuPathDB" id="MicrosporidiaDB:NEQG_00519"/>
<evidence type="ECO:0000313" key="4">
    <source>
        <dbReference type="EMBL" id="EIJ89749.1"/>
    </source>
</evidence>
<dbReference type="PANTHER" id="PTHR45639">
    <property type="entry name" value="HSC70CB, ISOFORM G-RELATED"/>
    <property type="match status" value="1"/>
</dbReference>
<organism evidence="4 5">
    <name type="scientific">Nematocida parisii (strain ERTm3)</name>
    <name type="common">Nematode killer fungus</name>
    <dbReference type="NCBI Taxonomy" id="935791"/>
    <lineage>
        <taxon>Eukaryota</taxon>
        <taxon>Fungi</taxon>
        <taxon>Fungi incertae sedis</taxon>
        <taxon>Microsporidia</taxon>
        <taxon>Nematocida</taxon>
    </lineage>
</organism>
<dbReference type="STRING" id="935791.I3EKK2"/>
<dbReference type="InParanoid" id="I3EKK2"/>
<proteinExistence type="predicted"/>
<feature type="region of interest" description="Disordered" evidence="3">
    <location>
        <begin position="642"/>
        <end position="694"/>
    </location>
</feature>
<sequence>MKILSIDLGSYKTVLASSDTSAGEVILNETGGRSTKMAIDYRNKTRIFGNVNVSCKDREQVAESIRSEIDALADEMKKKGTEKVNIPRKSHVYALLNHVITHYATTKGVSINQLEIEIIVPETYTQLHKNILIKILELINPKMEVQCISDSVALCAYYASKRPSEETTPVVFVDVGHSKSTLTAAYIKNEEITIVKKATLNVGGQTITKHLIKKIYNGVDKSTPELFTQEEFTIRNLKKIEWIKAAILGLTSVTTQVDVSYDRSIDVTIRKDDIEEVAGAFAELGPRVQDMINTLNSTSSEQEVNIEMTGGSSKIFFIEETIRNIIGKKPNVHLNADESVALGGVYRRLMESPFHRFRYDPVIRDTISYSYNIVILNNGAAPRTIMVFKEGASFVKDKKLKIVGKKHDSSIVLEQCPRKTVQITKITETSQIILVSGNCPVYLLKLKEPAAAEPSEDDKEAPKKPKNTDIQRTVKMIMSLTSDGGVEISSEDIEMVNMVDTLNTASLKNAEDTYLSKERAIREIEAKINTIQAGIYNAIELLSDSLACLPSAEKVTESLWEYSQTIETMASTAKSMQEVIAFEEGLDKGISLEGEWAEHIRKHIAIQMEKYSVELRPLPYPGIINLYNVNARIQSETLKELERKERQRQYEEERKKREEERQRRIVEQAKMAEQEAQADANEQKVQEENQQPGK</sequence>
<feature type="compositionally biased region" description="Basic and acidic residues" evidence="3">
    <location>
        <begin position="642"/>
        <end position="673"/>
    </location>
</feature>
<keyword evidence="5" id="KW-1185">Reference proteome</keyword>
<dbReference type="OrthoDB" id="434160at2759"/>
<keyword evidence="1" id="KW-0547">Nucleotide-binding</keyword>
<evidence type="ECO:0008006" key="6">
    <source>
        <dbReference type="Google" id="ProtNLM"/>
    </source>
</evidence>
<name>I3EKK2_NEMP3</name>
<dbReference type="OMA" id="MESPFHR"/>
<dbReference type="Pfam" id="PF00012">
    <property type="entry name" value="HSP70"/>
    <property type="match status" value="1"/>
</dbReference>